<feature type="chain" id="PRO_5040145986" evidence="2">
    <location>
        <begin position="21"/>
        <end position="203"/>
    </location>
</feature>
<evidence type="ECO:0000256" key="1">
    <source>
        <dbReference type="SAM" id="Phobius"/>
    </source>
</evidence>
<protein>
    <submittedName>
        <fullName evidence="3">Uncharacterized protein</fullName>
    </submittedName>
</protein>
<dbReference type="AlphaFoldDB" id="A0A9P1NQZ1"/>
<gene>
    <name evidence="3" type="ORF">AZOBR_p310271</name>
</gene>
<name>A0A9P1NQZ1_9PROT</name>
<evidence type="ECO:0000256" key="2">
    <source>
        <dbReference type="SAM" id="SignalP"/>
    </source>
</evidence>
<keyword evidence="3" id="KW-0614">Plasmid</keyword>
<dbReference type="EMBL" id="HE577330">
    <property type="protein sequence ID" value="CCD02529.1"/>
    <property type="molecule type" value="Genomic_DNA"/>
</dbReference>
<evidence type="ECO:0000313" key="4">
    <source>
        <dbReference type="Proteomes" id="UP000007319"/>
    </source>
</evidence>
<keyword evidence="1" id="KW-1133">Transmembrane helix</keyword>
<evidence type="ECO:0000313" key="3">
    <source>
        <dbReference type="EMBL" id="CCD02529.1"/>
    </source>
</evidence>
<organism evidence="3 4">
    <name type="scientific">Azospirillum baldaniorum</name>
    <dbReference type="NCBI Taxonomy" id="1064539"/>
    <lineage>
        <taxon>Bacteria</taxon>
        <taxon>Pseudomonadati</taxon>
        <taxon>Pseudomonadota</taxon>
        <taxon>Alphaproteobacteria</taxon>
        <taxon>Rhodospirillales</taxon>
        <taxon>Azospirillaceae</taxon>
        <taxon>Azospirillum</taxon>
    </lineage>
</organism>
<sequence>MGRLLTTLMMASLLATVPFAAQSPAQSAAVPAGRAELPCRDAMGAYDRVILIKRNLEAEISTLRRMKDEGKISGEHMARYGKITRDFDALRSEWNSFFADGARDIANFGPVSFDPDKRVEALSDAAMKLEPELKILLEDLSNRLVVPVLALPELAMFAVGVAALYFQFDSWLDSRQDRAEQKDRQAWAACASHLKDLVFQPDR</sequence>
<dbReference type="Proteomes" id="UP000007319">
    <property type="component" value="Plasmid AZOBR_p3"/>
</dbReference>
<reference evidence="3 4" key="1">
    <citation type="journal article" date="2011" name="PLoS Genet.">
        <title>Azospirillum genomes reveal transition of bacteria from aquatic to terrestrial environments.</title>
        <authorList>
            <person name="Wisniewski-Dye F."/>
            <person name="Borziak K."/>
            <person name="Khalsa-Moyers G."/>
            <person name="Alexandre G."/>
            <person name="Sukharnikov L.O."/>
            <person name="Wuichet K."/>
            <person name="Hurst G.B."/>
            <person name="McDonald W.H."/>
            <person name="Robertson J.S."/>
            <person name="Barbe V."/>
            <person name="Calteau A."/>
            <person name="Rouy Z."/>
            <person name="Mangenot S."/>
            <person name="Prigent-Combaret C."/>
            <person name="Normand P."/>
            <person name="Boyer M."/>
            <person name="Siguier P."/>
            <person name="Dessaux Y."/>
            <person name="Elmerich C."/>
            <person name="Condemine G."/>
            <person name="Krishnen G."/>
            <person name="Kennedy I."/>
            <person name="Paterson A.H."/>
            <person name="Gonzalez V."/>
            <person name="Mavingui P."/>
            <person name="Zhulin I.B."/>
        </authorList>
    </citation>
    <scope>NUCLEOTIDE SEQUENCE [LARGE SCALE GENOMIC DNA]</scope>
    <source>
        <strain evidence="3 4">Sp245</strain>
    </source>
</reference>
<keyword evidence="2" id="KW-0732">Signal</keyword>
<dbReference type="KEGG" id="abs:AZOBR_p310271"/>
<keyword evidence="1" id="KW-0472">Membrane</keyword>
<geneLocation type="plasmid" evidence="3 4">
    <name>AZOBR_p3</name>
</geneLocation>
<keyword evidence="1" id="KW-0812">Transmembrane</keyword>
<feature type="transmembrane region" description="Helical" evidence="1">
    <location>
        <begin position="144"/>
        <end position="166"/>
    </location>
</feature>
<feature type="signal peptide" evidence="2">
    <location>
        <begin position="1"/>
        <end position="20"/>
    </location>
</feature>
<dbReference type="RefSeq" id="WP_014199049.1">
    <property type="nucleotide sequence ID" value="NZ_CP022255.1"/>
</dbReference>
<accession>A0A9P1NQZ1</accession>
<keyword evidence="4" id="KW-1185">Reference proteome</keyword>
<proteinExistence type="predicted"/>